<accession>A0AAD8FFM2</accession>
<dbReference type="Pfam" id="PF07648">
    <property type="entry name" value="Kazal_2"/>
    <property type="match status" value="1"/>
</dbReference>
<feature type="signal peptide" evidence="1">
    <location>
        <begin position="1"/>
        <end position="21"/>
    </location>
</feature>
<dbReference type="PROSITE" id="PS51465">
    <property type="entry name" value="KAZAL_2"/>
    <property type="match status" value="1"/>
</dbReference>
<organism evidence="3 4">
    <name type="scientific">Biomphalaria pfeifferi</name>
    <name type="common">Bloodfluke planorb</name>
    <name type="synonym">Freshwater snail</name>
    <dbReference type="NCBI Taxonomy" id="112525"/>
    <lineage>
        <taxon>Eukaryota</taxon>
        <taxon>Metazoa</taxon>
        <taxon>Spiralia</taxon>
        <taxon>Lophotrochozoa</taxon>
        <taxon>Mollusca</taxon>
        <taxon>Gastropoda</taxon>
        <taxon>Heterobranchia</taxon>
        <taxon>Euthyneura</taxon>
        <taxon>Panpulmonata</taxon>
        <taxon>Hygrophila</taxon>
        <taxon>Lymnaeoidea</taxon>
        <taxon>Planorbidae</taxon>
        <taxon>Biomphalaria</taxon>
    </lineage>
</organism>
<evidence type="ECO:0000259" key="2">
    <source>
        <dbReference type="PROSITE" id="PS51465"/>
    </source>
</evidence>
<feature type="chain" id="PRO_5041955441" evidence="1">
    <location>
        <begin position="22"/>
        <end position="84"/>
    </location>
</feature>
<reference evidence="3" key="1">
    <citation type="journal article" date="2023" name="PLoS Negl. Trop. Dis.">
        <title>A genome sequence for Biomphalaria pfeifferi, the major vector snail for the human-infecting parasite Schistosoma mansoni.</title>
        <authorList>
            <person name="Bu L."/>
            <person name="Lu L."/>
            <person name="Laidemitt M.R."/>
            <person name="Zhang S.M."/>
            <person name="Mutuku M."/>
            <person name="Mkoji G."/>
            <person name="Steinauer M."/>
            <person name="Loker E.S."/>
        </authorList>
    </citation>
    <scope>NUCLEOTIDE SEQUENCE</scope>
    <source>
        <strain evidence="3">KasaAsao</strain>
    </source>
</reference>
<dbReference type="CDD" id="cd00104">
    <property type="entry name" value="KAZAL_FS"/>
    <property type="match status" value="1"/>
</dbReference>
<reference evidence="3" key="2">
    <citation type="submission" date="2023-04" db="EMBL/GenBank/DDBJ databases">
        <authorList>
            <person name="Bu L."/>
            <person name="Lu L."/>
            <person name="Laidemitt M.R."/>
            <person name="Zhang S.M."/>
            <person name="Mutuku M."/>
            <person name="Mkoji G."/>
            <person name="Steinauer M."/>
            <person name="Loker E.S."/>
        </authorList>
    </citation>
    <scope>NUCLEOTIDE SEQUENCE</scope>
    <source>
        <strain evidence="3">KasaAsao</strain>
        <tissue evidence="3">Whole Snail</tissue>
    </source>
</reference>
<evidence type="ECO:0000313" key="3">
    <source>
        <dbReference type="EMBL" id="KAK0062073.1"/>
    </source>
</evidence>
<dbReference type="Gene3D" id="3.30.60.30">
    <property type="match status" value="1"/>
</dbReference>
<dbReference type="InterPro" id="IPR002350">
    <property type="entry name" value="Kazal_dom"/>
</dbReference>
<keyword evidence="4" id="KW-1185">Reference proteome</keyword>
<keyword evidence="1" id="KW-0732">Signal</keyword>
<dbReference type="EMBL" id="JASAOG010000027">
    <property type="protein sequence ID" value="KAK0062073.1"/>
    <property type="molecule type" value="Genomic_DNA"/>
</dbReference>
<sequence>MSNKVLVSIATFVVLCITCQAQDFYAPLPHPCDRPCPYNYNPVCASNGVTYPNFCTFNVANCKRPPWAKIWIIFNRPCPFYYND</sequence>
<name>A0AAD8FFM2_BIOPF</name>
<evidence type="ECO:0000256" key="1">
    <source>
        <dbReference type="SAM" id="SignalP"/>
    </source>
</evidence>
<dbReference type="Proteomes" id="UP001233172">
    <property type="component" value="Unassembled WGS sequence"/>
</dbReference>
<dbReference type="AlphaFoldDB" id="A0AAD8FFM2"/>
<evidence type="ECO:0000313" key="4">
    <source>
        <dbReference type="Proteomes" id="UP001233172"/>
    </source>
</evidence>
<gene>
    <name evidence="3" type="ORF">Bpfe_008566</name>
</gene>
<dbReference type="SUPFAM" id="SSF100895">
    <property type="entry name" value="Kazal-type serine protease inhibitors"/>
    <property type="match status" value="1"/>
</dbReference>
<dbReference type="InterPro" id="IPR036058">
    <property type="entry name" value="Kazal_dom_sf"/>
</dbReference>
<proteinExistence type="predicted"/>
<dbReference type="SMART" id="SM00280">
    <property type="entry name" value="KAZAL"/>
    <property type="match status" value="1"/>
</dbReference>
<comment type="caution">
    <text evidence="3">The sequence shown here is derived from an EMBL/GenBank/DDBJ whole genome shotgun (WGS) entry which is preliminary data.</text>
</comment>
<protein>
    <submittedName>
        <fullName evidence="3">Agrin</fullName>
    </submittedName>
</protein>
<feature type="domain" description="Kazal-like" evidence="2">
    <location>
        <begin position="26"/>
        <end position="80"/>
    </location>
</feature>